<protein>
    <submittedName>
        <fullName evidence="2">Slr0818 protein</fullName>
    </submittedName>
</protein>
<dbReference type="PIR" id="S75569">
    <property type="entry name" value="S75569"/>
</dbReference>
<dbReference type="EnsemblBacteria" id="BAA18130">
    <property type="protein sequence ID" value="BAA18130"/>
    <property type="gene ID" value="BAA18130"/>
</dbReference>
<keyword evidence="3" id="KW-1185">Reference proteome</keyword>
<dbReference type="IntAct" id="P74054">
    <property type="interactions" value="7"/>
</dbReference>
<dbReference type="SMR" id="P74054"/>
<dbReference type="eggNOG" id="COG0457">
    <property type="taxonomic scope" value="Bacteria"/>
</dbReference>
<reference evidence="2 3" key="1">
    <citation type="journal article" date="1995" name="DNA Res.">
        <title>Sequence analysis of the genome of the unicellular cyanobacterium Synechocystis sp. strain PCC6803. I. Sequence features in the 1 Mb region from map positions 64% to 92% of the genome.</title>
        <authorList>
            <person name="Kaneko T."/>
            <person name="Tanaka A."/>
            <person name="Sato S."/>
            <person name="Kotani H."/>
            <person name="Sazuka T."/>
            <person name="Miyajima N."/>
            <person name="Sugiura M."/>
            <person name="Tabata S."/>
        </authorList>
    </citation>
    <scope>NUCLEOTIDE SEQUENCE [LARGE SCALE GENOMIC DNA]</scope>
    <source>
        <strain evidence="3">ATCC 27184 / PCC 6803 / Kazusa</strain>
    </source>
</reference>
<evidence type="ECO:0000313" key="2">
    <source>
        <dbReference type="EMBL" id="BAA18130.1"/>
    </source>
</evidence>
<reference evidence="2 3" key="2">
    <citation type="journal article" date="1996" name="DNA Res.">
        <title>Sequence analysis of the genome of the unicellular cyanobacterium Synechocystis sp. strain PCC6803. II. Sequence determination of the entire genome and assignment of potential protein-coding regions.</title>
        <authorList>
            <person name="Kaneko T."/>
            <person name="Sato S."/>
            <person name="Kotani H."/>
            <person name="Tanaka A."/>
            <person name="Asamizu E."/>
            <person name="Nakamura Y."/>
            <person name="Miyajima N."/>
            <person name="Hirosawa M."/>
            <person name="Sugiura M."/>
            <person name="Sasamoto S."/>
            <person name="Kimura T."/>
            <person name="Hosouchi T."/>
            <person name="Matsuno A."/>
            <person name="Muraki A."/>
            <person name="Nakazaki N."/>
            <person name="Naruo K."/>
            <person name="Okumura S."/>
            <person name="Shimpo S."/>
            <person name="Takeuchi C."/>
            <person name="Wada T."/>
            <person name="Watanabe A."/>
            <person name="Yamada M."/>
            <person name="Yasuda M."/>
            <person name="Tabata S."/>
        </authorList>
    </citation>
    <scope>NUCLEOTIDE SEQUENCE [LARGE SCALE GENOMIC DNA]</scope>
    <source>
        <strain evidence="3">ATCC 27184 / PCC 6803 / Kazusa</strain>
    </source>
</reference>
<dbReference type="AlphaFoldDB" id="P74054"/>
<keyword evidence="1" id="KW-0812">Transmembrane</keyword>
<dbReference type="EMBL" id="BA000022">
    <property type="protein sequence ID" value="BAA18130.1"/>
    <property type="molecule type" value="Genomic_DNA"/>
</dbReference>
<keyword evidence="1" id="KW-1133">Transmembrane helix</keyword>
<feature type="transmembrane region" description="Helical" evidence="1">
    <location>
        <begin position="86"/>
        <end position="108"/>
    </location>
</feature>
<evidence type="ECO:0000313" key="3">
    <source>
        <dbReference type="Proteomes" id="UP000001425"/>
    </source>
</evidence>
<dbReference type="STRING" id="1148.gene:10499002"/>
<sequence length="451" mass="50417">MGETVMRLNAKAKSFLTKEINREAESLGFEVQKDIVLKRLNQLAQEKGKPLGKEDLAEQVTDMFPTMADQTLTKAAKLNTAQQWRLWLMTGGVMGAGLVGFMGLIWLVNLPYPMVRRPVARVAPMLLLPSYLNMDRNYREAIAHGEQADQLVNNATSAADIELGAEKVRLAQQNLDQLPVWFLGYEPVKVCQFMGGCSWNFTFDEFQRARAQVGRMEARIFQEKNALSALTTAEQNIQTARASYEQATIPEQRQAAIKSWQGAINELTLIPEQTLAGSQTTNRLRNYEQEFQQAAGLVAGTNQTQTMVMAAQQFAQRADQTMAQAPLTANQWQEVLNLYQEAIQRLQTVQPQDAQYLSAQTFLAEYTETLGKIRINLAAEQGATAQFDQAQTQIQNLLTNLPASNDSQGRNRIKGEISQIISQLQKVQPGTTVYDQAQTLINQAQSRAQQL</sequence>
<dbReference type="PaxDb" id="1148-1653214"/>
<keyword evidence="1" id="KW-0472">Membrane</keyword>
<dbReference type="Proteomes" id="UP000001425">
    <property type="component" value="Chromosome"/>
</dbReference>
<organism evidence="2 3">
    <name type="scientific">Synechocystis sp. (strain ATCC 27184 / PCC 6803 / Kazusa)</name>
    <dbReference type="NCBI Taxonomy" id="1111708"/>
    <lineage>
        <taxon>Bacteria</taxon>
        <taxon>Bacillati</taxon>
        <taxon>Cyanobacteriota</taxon>
        <taxon>Cyanophyceae</taxon>
        <taxon>Synechococcales</taxon>
        <taxon>Merismopediaceae</taxon>
        <taxon>Synechocystis</taxon>
    </lineage>
</organism>
<proteinExistence type="predicted"/>
<gene>
    <name evidence="2" type="ordered locus">slr0818</name>
</gene>
<name>P74054_SYNY3</name>
<accession>P74054</accession>
<evidence type="ECO:0000256" key="1">
    <source>
        <dbReference type="SAM" id="Phobius"/>
    </source>
</evidence>
<dbReference type="KEGG" id="syn:slr0818"/>
<dbReference type="InParanoid" id="P74054"/>